<comment type="similarity">
    <text evidence="2">Belongs to the ABC transporter superfamily.</text>
</comment>
<protein>
    <submittedName>
        <fullName evidence="12">ATP-binding cassette domain-containing protein</fullName>
    </submittedName>
</protein>
<organism evidence="12 13">
    <name type="scientific">Arcanobacterium buesumense</name>
    <dbReference type="NCBI Taxonomy" id="2722751"/>
    <lineage>
        <taxon>Bacteria</taxon>
        <taxon>Bacillati</taxon>
        <taxon>Actinomycetota</taxon>
        <taxon>Actinomycetes</taxon>
        <taxon>Actinomycetales</taxon>
        <taxon>Actinomycetaceae</taxon>
        <taxon>Arcanobacterium</taxon>
    </lineage>
</organism>
<dbReference type="InterPro" id="IPR027417">
    <property type="entry name" value="P-loop_NTPase"/>
</dbReference>
<keyword evidence="5" id="KW-0677">Repeat</keyword>
<evidence type="ECO:0000256" key="9">
    <source>
        <dbReference type="ARBA" id="ARBA00023136"/>
    </source>
</evidence>
<dbReference type="SUPFAM" id="SSF52540">
    <property type="entry name" value="P-loop containing nucleoside triphosphate hydrolases"/>
    <property type="match status" value="2"/>
</dbReference>
<evidence type="ECO:0000256" key="2">
    <source>
        <dbReference type="ARBA" id="ARBA00005417"/>
    </source>
</evidence>
<keyword evidence="7 12" id="KW-0067">ATP-binding</keyword>
<dbReference type="RefSeq" id="WP_168918019.1">
    <property type="nucleotide sequence ID" value="NZ_CP050804.1"/>
</dbReference>
<feature type="domain" description="ABC transporter" evidence="11">
    <location>
        <begin position="9"/>
        <end position="250"/>
    </location>
</feature>
<dbReference type="Pfam" id="PF12558">
    <property type="entry name" value="DUF3744"/>
    <property type="match status" value="1"/>
</dbReference>
<dbReference type="FunFam" id="3.40.50.300:FF:001422">
    <property type="entry name" value="Cobalt ABC transporter ATP-binding protein"/>
    <property type="match status" value="1"/>
</dbReference>
<evidence type="ECO:0000256" key="7">
    <source>
        <dbReference type="ARBA" id="ARBA00022840"/>
    </source>
</evidence>
<dbReference type="GO" id="GO:0042626">
    <property type="term" value="F:ATPase-coupled transmembrane transporter activity"/>
    <property type="evidence" value="ECO:0007669"/>
    <property type="project" value="TreeGrafter"/>
</dbReference>
<evidence type="ECO:0000256" key="3">
    <source>
        <dbReference type="ARBA" id="ARBA00022448"/>
    </source>
</evidence>
<dbReference type="SMART" id="SM00382">
    <property type="entry name" value="AAA"/>
    <property type="match status" value="2"/>
</dbReference>
<dbReference type="InterPro" id="IPR022216">
    <property type="entry name" value="ABC_Co_transporter"/>
</dbReference>
<dbReference type="PROSITE" id="PS50893">
    <property type="entry name" value="ABC_TRANSPORTER_2"/>
    <property type="match status" value="2"/>
</dbReference>
<evidence type="ECO:0000256" key="6">
    <source>
        <dbReference type="ARBA" id="ARBA00022741"/>
    </source>
</evidence>
<evidence type="ECO:0000256" key="5">
    <source>
        <dbReference type="ARBA" id="ARBA00022737"/>
    </source>
</evidence>
<accession>A0A6H2ELY2</accession>
<dbReference type="EMBL" id="CP050804">
    <property type="protein sequence ID" value="QJC22088.1"/>
    <property type="molecule type" value="Genomic_DNA"/>
</dbReference>
<dbReference type="KEGG" id="arca:HC352_05930"/>
<evidence type="ECO:0000256" key="4">
    <source>
        <dbReference type="ARBA" id="ARBA00022475"/>
    </source>
</evidence>
<dbReference type="PANTHER" id="PTHR43553:SF26">
    <property type="entry name" value="ABC TRANSPORTER ATP-BINDING PROTEIN BC_2655-RELATED"/>
    <property type="match status" value="1"/>
</dbReference>
<keyword evidence="8" id="KW-1278">Translocase</keyword>
<dbReference type="InterPro" id="IPR050095">
    <property type="entry name" value="ECF_ABC_transporter_ATP-bd"/>
</dbReference>
<keyword evidence="6" id="KW-0547">Nucleotide-binding</keyword>
<evidence type="ECO:0000256" key="1">
    <source>
        <dbReference type="ARBA" id="ARBA00004202"/>
    </source>
</evidence>
<evidence type="ECO:0000259" key="11">
    <source>
        <dbReference type="PROSITE" id="PS50893"/>
    </source>
</evidence>
<dbReference type="GO" id="GO:0005524">
    <property type="term" value="F:ATP binding"/>
    <property type="evidence" value="ECO:0007669"/>
    <property type="project" value="UniProtKB-KW"/>
</dbReference>
<evidence type="ECO:0000256" key="10">
    <source>
        <dbReference type="ARBA" id="ARBA00025157"/>
    </source>
</evidence>
<evidence type="ECO:0000313" key="13">
    <source>
        <dbReference type="Proteomes" id="UP000502298"/>
    </source>
</evidence>
<dbReference type="CDD" id="cd03225">
    <property type="entry name" value="ABC_cobalt_CbiO_domain1"/>
    <property type="match status" value="2"/>
</dbReference>
<dbReference type="GO" id="GO:0016887">
    <property type="term" value="F:ATP hydrolysis activity"/>
    <property type="evidence" value="ECO:0007669"/>
    <property type="project" value="InterPro"/>
</dbReference>
<dbReference type="GO" id="GO:0043190">
    <property type="term" value="C:ATP-binding cassette (ABC) transporter complex"/>
    <property type="evidence" value="ECO:0007669"/>
    <property type="project" value="TreeGrafter"/>
</dbReference>
<sequence length="594" mass="64167">MTPPIQPIISLRDVTFQYRAQSASTLHNINLDIFPGEKVAIVGASGSGKSTLIRLINGLVPHYFSGTVTGDITVAGLDPQAVRLVDISAHVGTVLQDTSGQFVGLTVADDIAFSLENQQVPTREMPARVAQTARIVGMEDFLTHAPQELSGGQKQRVAMAGVLVDNVDILLFDEPLAMLDPASGRTSIELIDELHTVHNKTILIVEHRLEDVLHRPVDRIVLMDGGKIIAIQTPDELLSTSLLEDHGIRPPLHVSALKYAGVNITADMRPANPHSLRLSPDDITTVQAWADAHGTHPQPATPQKTPAISLEDISVSYSGDNGPQRILSHVSTTINSGSMIAIVGSNGAGKSTLAKAICGFLPTDTGDIKIHGTSVASWSIAEHGQHVGFVLQEPAQMLSRPTIIEEIELGMRARGIADDECTARRDDVLKICGLWPFRNWPISALSHGQKKRVTIAAILVLQPDILILDEPTAGQDFAHYTEFMDFLAQINETGTTVVLITHDMHLALEYTSRVLAMSNGQIIADDAPANVLTNANVTFDADIVTTGLYELARLVNYLDTSAFVQAFVNVDRQVRKQAAFQRLTGTESGEKSRG</sequence>
<name>A0A6H2ELY2_9ACTO</name>
<comment type="subcellular location">
    <subcellularLocation>
        <location evidence="1">Cell membrane</location>
        <topology evidence="1">Peripheral membrane protein</topology>
    </subcellularLocation>
</comment>
<dbReference type="InterPro" id="IPR003593">
    <property type="entry name" value="AAA+_ATPase"/>
</dbReference>
<keyword evidence="13" id="KW-1185">Reference proteome</keyword>
<dbReference type="InterPro" id="IPR017871">
    <property type="entry name" value="ABC_transporter-like_CS"/>
</dbReference>
<reference evidence="12 13" key="1">
    <citation type="submission" date="2020-03" db="EMBL/GenBank/DDBJ databases">
        <title>Complete genome of Arcanobacterium buesumensis sp. nov. strain 2701.</title>
        <authorList>
            <person name="Borowiak M."/>
            <person name="Alssahen M."/>
            <person name="Laemmler C."/>
            <person name="Malorny B."/>
            <person name="Hassan A."/>
            <person name="Prenger-Berninghoff E."/>
            <person name="Ploetz M."/>
            <person name="Abdulmawjood A."/>
        </authorList>
    </citation>
    <scope>NUCLEOTIDE SEQUENCE [LARGE SCALE GENOMIC DNA]</scope>
    <source>
        <strain evidence="12 13">2701</strain>
    </source>
</reference>
<evidence type="ECO:0000256" key="8">
    <source>
        <dbReference type="ARBA" id="ARBA00022967"/>
    </source>
</evidence>
<dbReference type="PROSITE" id="PS00211">
    <property type="entry name" value="ABC_TRANSPORTER_1"/>
    <property type="match status" value="2"/>
</dbReference>
<dbReference type="NCBIfam" id="NF010167">
    <property type="entry name" value="PRK13648.1"/>
    <property type="match status" value="2"/>
</dbReference>
<comment type="function">
    <text evidence="10">Probably part of an ABC transporter complex. Responsible for energy coupling to the transport system.</text>
</comment>
<evidence type="ECO:0000313" key="12">
    <source>
        <dbReference type="EMBL" id="QJC22088.1"/>
    </source>
</evidence>
<dbReference type="FunFam" id="3.40.50.300:FF:000224">
    <property type="entry name" value="Energy-coupling factor transporter ATP-binding protein EcfA"/>
    <property type="match status" value="1"/>
</dbReference>
<dbReference type="InterPro" id="IPR003439">
    <property type="entry name" value="ABC_transporter-like_ATP-bd"/>
</dbReference>
<keyword evidence="3" id="KW-0813">Transport</keyword>
<keyword evidence="9" id="KW-0472">Membrane</keyword>
<dbReference type="AlphaFoldDB" id="A0A6H2ELY2"/>
<dbReference type="PANTHER" id="PTHR43553">
    <property type="entry name" value="HEAVY METAL TRANSPORTER"/>
    <property type="match status" value="1"/>
</dbReference>
<gene>
    <name evidence="12" type="ORF">HC352_05930</name>
</gene>
<dbReference type="InterPro" id="IPR015856">
    <property type="entry name" value="ABC_transpr_CbiO/EcfA_su"/>
</dbReference>
<proteinExistence type="inferred from homology"/>
<dbReference type="Proteomes" id="UP000502298">
    <property type="component" value="Chromosome"/>
</dbReference>
<dbReference type="Pfam" id="PF00005">
    <property type="entry name" value="ABC_tran"/>
    <property type="match status" value="2"/>
</dbReference>
<feature type="domain" description="ABC transporter" evidence="11">
    <location>
        <begin position="308"/>
        <end position="544"/>
    </location>
</feature>
<dbReference type="Gene3D" id="3.40.50.300">
    <property type="entry name" value="P-loop containing nucleotide triphosphate hydrolases"/>
    <property type="match status" value="2"/>
</dbReference>
<keyword evidence="4" id="KW-1003">Cell membrane</keyword>